<feature type="binding site" evidence="6">
    <location>
        <begin position="30"/>
        <end position="32"/>
    </location>
    <ligand>
        <name>S-adenosyl-L-methionine</name>
        <dbReference type="ChEBI" id="CHEBI:59789"/>
    </ligand>
</feature>
<name>A0A2M6IUN4_9BACT</name>
<comment type="catalytic activity">
    <reaction evidence="6">
        <text>cytidine(1402) in 16S rRNA + S-adenosyl-L-methionine = N(4)-methylcytidine(1402) in 16S rRNA + S-adenosyl-L-homocysteine + H(+)</text>
        <dbReference type="Rhea" id="RHEA:42928"/>
        <dbReference type="Rhea" id="RHEA-COMP:10286"/>
        <dbReference type="Rhea" id="RHEA-COMP:10287"/>
        <dbReference type="ChEBI" id="CHEBI:15378"/>
        <dbReference type="ChEBI" id="CHEBI:57856"/>
        <dbReference type="ChEBI" id="CHEBI:59789"/>
        <dbReference type="ChEBI" id="CHEBI:74506"/>
        <dbReference type="ChEBI" id="CHEBI:82748"/>
        <dbReference type="EC" id="2.1.1.199"/>
    </reaction>
</comment>
<dbReference type="InterPro" id="IPR023397">
    <property type="entry name" value="SAM-dep_MeTrfase_MraW_recog"/>
</dbReference>
<organism evidence="7 8">
    <name type="scientific">Candidatus Roizmanbacteria bacterium CG11_big_fil_rev_8_21_14_0_20_36_8</name>
    <dbReference type="NCBI Taxonomy" id="1974856"/>
    <lineage>
        <taxon>Bacteria</taxon>
        <taxon>Candidatus Roizmaniibacteriota</taxon>
    </lineage>
</organism>
<dbReference type="EMBL" id="PCVM01000038">
    <property type="protein sequence ID" value="PIQ73603.1"/>
    <property type="molecule type" value="Genomic_DNA"/>
</dbReference>
<keyword evidence="3 6" id="KW-0489">Methyltransferase</keyword>
<accession>A0A2M6IUN4</accession>
<dbReference type="GO" id="GO:0005737">
    <property type="term" value="C:cytoplasm"/>
    <property type="evidence" value="ECO:0007669"/>
    <property type="project" value="UniProtKB-SubCell"/>
</dbReference>
<dbReference type="GO" id="GO:0071424">
    <property type="term" value="F:rRNA (cytosine-N4-)-methyltransferase activity"/>
    <property type="evidence" value="ECO:0007669"/>
    <property type="project" value="UniProtKB-UniRule"/>
</dbReference>
<dbReference type="GO" id="GO:0070475">
    <property type="term" value="P:rRNA base methylation"/>
    <property type="evidence" value="ECO:0007669"/>
    <property type="project" value="UniProtKB-UniRule"/>
</dbReference>
<dbReference type="Pfam" id="PF01795">
    <property type="entry name" value="Methyltransf_5"/>
    <property type="match status" value="1"/>
</dbReference>
<comment type="subcellular location">
    <subcellularLocation>
        <location evidence="6">Cytoplasm</location>
    </subcellularLocation>
</comment>
<evidence type="ECO:0000256" key="5">
    <source>
        <dbReference type="ARBA" id="ARBA00022691"/>
    </source>
</evidence>
<evidence type="ECO:0000256" key="3">
    <source>
        <dbReference type="ARBA" id="ARBA00022603"/>
    </source>
</evidence>
<comment type="caution">
    <text evidence="7">The sequence shown here is derived from an EMBL/GenBank/DDBJ whole genome shotgun (WGS) entry which is preliminary data.</text>
</comment>
<feature type="binding site" evidence="6">
    <location>
        <position position="47"/>
    </location>
    <ligand>
        <name>S-adenosyl-L-methionine</name>
        <dbReference type="ChEBI" id="CHEBI:59789"/>
    </ligand>
</feature>
<feature type="binding site" evidence="6">
    <location>
        <position position="88"/>
    </location>
    <ligand>
        <name>S-adenosyl-L-methionine</name>
        <dbReference type="ChEBI" id="CHEBI:59789"/>
    </ligand>
</feature>
<proteinExistence type="inferred from homology"/>
<keyword evidence="2 6" id="KW-0698">rRNA processing</keyword>
<evidence type="ECO:0000256" key="6">
    <source>
        <dbReference type="HAMAP-Rule" id="MF_01007"/>
    </source>
</evidence>
<dbReference type="Gene3D" id="3.40.50.150">
    <property type="entry name" value="Vaccinia Virus protein VP39"/>
    <property type="match status" value="1"/>
</dbReference>
<dbReference type="CDD" id="cd02440">
    <property type="entry name" value="AdoMet_MTases"/>
    <property type="match status" value="1"/>
</dbReference>
<sequence length="277" mass="31315">MHTSVFKNEVMEALNISKGKVFIDATFGQGGHSEEIKSLGGIVLGIEIDPDQVKKYNGNITIINGSFADLEKIAKENITLPIDGVLFDFGLSMVQLKEGNRGFSYRSQDDPLDMRMSNRGQTVAEYLHSTDGESLLEDIMKYSEDVYSQKIVDNILRFRSSNKFEKVSDLLKVLDEAMPYSDLRDRQKTYARVFQALRMVINNELGAITKGLTGAIKIVKSGGRIVIITFHSIEDRLVKKFARDHKAQINYIRNSVSSSRKLFKFERSATLRVFTKL</sequence>
<evidence type="ECO:0000256" key="4">
    <source>
        <dbReference type="ARBA" id="ARBA00022679"/>
    </source>
</evidence>
<protein>
    <recommendedName>
        <fullName evidence="6">Ribosomal RNA small subunit methyltransferase H</fullName>
        <ecNumber evidence="6">2.1.1.199</ecNumber>
    </recommendedName>
    <alternativeName>
        <fullName evidence="6">16S rRNA m(4)C1402 methyltransferase</fullName>
    </alternativeName>
    <alternativeName>
        <fullName evidence="6">rRNA (cytosine-N(4)-)-methyltransferase RsmH</fullName>
    </alternativeName>
</protein>
<dbReference type="InterPro" id="IPR002903">
    <property type="entry name" value="RsmH"/>
</dbReference>
<comment type="similarity">
    <text evidence="1 6">Belongs to the methyltransferase superfamily. RsmH family.</text>
</comment>
<dbReference type="HAMAP" id="MF_01007">
    <property type="entry name" value="16SrRNA_methyltr_H"/>
    <property type="match status" value="1"/>
</dbReference>
<evidence type="ECO:0000256" key="2">
    <source>
        <dbReference type="ARBA" id="ARBA00022552"/>
    </source>
</evidence>
<dbReference type="Gene3D" id="1.10.150.170">
    <property type="entry name" value="Putative methyltransferase TM0872, insert domain"/>
    <property type="match status" value="1"/>
</dbReference>
<dbReference type="PANTHER" id="PTHR11265:SF0">
    <property type="entry name" value="12S RRNA N4-METHYLCYTIDINE METHYLTRANSFERASE"/>
    <property type="match status" value="1"/>
</dbReference>
<dbReference type="AlphaFoldDB" id="A0A2M6IUN4"/>
<dbReference type="InterPro" id="IPR029063">
    <property type="entry name" value="SAM-dependent_MTases_sf"/>
</dbReference>
<feature type="binding site" evidence="6">
    <location>
        <position position="95"/>
    </location>
    <ligand>
        <name>S-adenosyl-L-methionine</name>
        <dbReference type="ChEBI" id="CHEBI:59789"/>
    </ligand>
</feature>
<comment type="function">
    <text evidence="6">Specifically methylates the N4 position of cytidine in position 1402 (C1402) of 16S rRNA.</text>
</comment>
<feature type="binding site" evidence="6">
    <location>
        <position position="67"/>
    </location>
    <ligand>
        <name>S-adenosyl-L-methionine</name>
        <dbReference type="ChEBI" id="CHEBI:59789"/>
    </ligand>
</feature>
<dbReference type="EC" id="2.1.1.199" evidence="6"/>
<dbReference type="SUPFAM" id="SSF81799">
    <property type="entry name" value="Putative methyltransferase TM0872, insert domain"/>
    <property type="match status" value="1"/>
</dbReference>
<evidence type="ECO:0000256" key="1">
    <source>
        <dbReference type="ARBA" id="ARBA00010396"/>
    </source>
</evidence>
<reference evidence="7 8" key="1">
    <citation type="submission" date="2017-09" db="EMBL/GenBank/DDBJ databases">
        <title>Depth-based differentiation of microbial function through sediment-hosted aquifers and enrichment of novel symbionts in the deep terrestrial subsurface.</title>
        <authorList>
            <person name="Probst A.J."/>
            <person name="Ladd B."/>
            <person name="Jarett J.K."/>
            <person name="Geller-Mcgrath D.E."/>
            <person name="Sieber C.M."/>
            <person name="Emerson J.B."/>
            <person name="Anantharaman K."/>
            <person name="Thomas B.C."/>
            <person name="Malmstrom R."/>
            <person name="Stieglmeier M."/>
            <person name="Klingl A."/>
            <person name="Woyke T."/>
            <person name="Ryan C.M."/>
            <person name="Banfield J.F."/>
        </authorList>
    </citation>
    <scope>NUCLEOTIDE SEQUENCE [LARGE SCALE GENOMIC DNA]</scope>
    <source>
        <strain evidence="7">CG11_big_fil_rev_8_21_14_0_20_36_8</strain>
    </source>
</reference>
<keyword evidence="6" id="KW-0963">Cytoplasm</keyword>
<gene>
    <name evidence="7" type="primary">mraW</name>
    <name evidence="6" type="synonym">rsmH</name>
    <name evidence="7" type="ORF">COV58_01610</name>
</gene>
<dbReference type="Proteomes" id="UP000231056">
    <property type="component" value="Unassembled WGS sequence"/>
</dbReference>
<dbReference type="PANTHER" id="PTHR11265">
    <property type="entry name" value="S-ADENOSYL-METHYLTRANSFERASE MRAW"/>
    <property type="match status" value="1"/>
</dbReference>
<dbReference type="SUPFAM" id="SSF53335">
    <property type="entry name" value="S-adenosyl-L-methionine-dependent methyltransferases"/>
    <property type="match status" value="1"/>
</dbReference>
<dbReference type="NCBIfam" id="TIGR00006">
    <property type="entry name" value="16S rRNA (cytosine(1402)-N(4))-methyltransferase RsmH"/>
    <property type="match status" value="1"/>
</dbReference>
<dbReference type="PIRSF" id="PIRSF004486">
    <property type="entry name" value="MraW"/>
    <property type="match status" value="1"/>
</dbReference>
<evidence type="ECO:0000313" key="7">
    <source>
        <dbReference type="EMBL" id="PIQ73603.1"/>
    </source>
</evidence>
<evidence type="ECO:0000313" key="8">
    <source>
        <dbReference type="Proteomes" id="UP000231056"/>
    </source>
</evidence>
<keyword evidence="4 6" id="KW-0808">Transferase</keyword>
<keyword evidence="5 6" id="KW-0949">S-adenosyl-L-methionine</keyword>